<name>A0A914SA42_PAREQ</name>
<proteinExistence type="predicted"/>
<keyword evidence="1" id="KW-1185">Reference proteome</keyword>
<dbReference type="WBParaSite" id="PEQ_0001101601-mRNA-1">
    <property type="protein sequence ID" value="PEQ_0001101601-mRNA-1"/>
    <property type="gene ID" value="PEQ_0001101601"/>
</dbReference>
<dbReference type="AlphaFoldDB" id="A0A914SA42"/>
<dbReference type="Proteomes" id="UP000887564">
    <property type="component" value="Unplaced"/>
</dbReference>
<sequence>MKVFKLEQIKVLKKNTASNYIAITLFVHTMLENPLKDAYINEIISQYLSDIIIHIMEKKNLRIREKNKDKFYLPKNAVEQLCAILSIKLIIRAHQDFTGCRTSRPSPMIQCFVGLFYHIYLKIDVDKRTDAMCSFEFDRRINSSSMEQMVAVSHNGINNNLIESRIQCIRRFKIFITNIGSRIFSTSNAEKTNILNKGLRLK</sequence>
<evidence type="ECO:0000313" key="1">
    <source>
        <dbReference type="Proteomes" id="UP000887564"/>
    </source>
</evidence>
<organism evidence="1 2">
    <name type="scientific">Parascaris equorum</name>
    <name type="common">Equine roundworm</name>
    <dbReference type="NCBI Taxonomy" id="6256"/>
    <lineage>
        <taxon>Eukaryota</taxon>
        <taxon>Metazoa</taxon>
        <taxon>Ecdysozoa</taxon>
        <taxon>Nematoda</taxon>
        <taxon>Chromadorea</taxon>
        <taxon>Rhabditida</taxon>
        <taxon>Spirurina</taxon>
        <taxon>Ascaridomorpha</taxon>
        <taxon>Ascaridoidea</taxon>
        <taxon>Ascarididae</taxon>
        <taxon>Parascaris</taxon>
    </lineage>
</organism>
<reference evidence="2" key="1">
    <citation type="submission" date="2022-11" db="UniProtKB">
        <authorList>
            <consortium name="WormBaseParasite"/>
        </authorList>
    </citation>
    <scope>IDENTIFICATION</scope>
</reference>
<accession>A0A914SA42</accession>
<protein>
    <submittedName>
        <fullName evidence="2">Uncharacterized protein</fullName>
    </submittedName>
</protein>
<evidence type="ECO:0000313" key="2">
    <source>
        <dbReference type="WBParaSite" id="PEQ_0001101601-mRNA-1"/>
    </source>
</evidence>